<dbReference type="InterPro" id="IPR001173">
    <property type="entry name" value="Glyco_trans_2-like"/>
</dbReference>
<dbReference type="PANTHER" id="PTHR22916">
    <property type="entry name" value="GLYCOSYLTRANSFERASE"/>
    <property type="match status" value="1"/>
</dbReference>
<dbReference type="EMBL" id="QLII01000001">
    <property type="protein sequence ID" value="RAI78036.1"/>
    <property type="molecule type" value="Genomic_DNA"/>
</dbReference>
<name>A0A327NVK9_9BACT</name>
<dbReference type="RefSeq" id="WP_111349345.1">
    <property type="nucleotide sequence ID" value="NZ_QLII01000001.1"/>
</dbReference>
<accession>A0A327NVK9</accession>
<reference evidence="2 3" key="1">
    <citation type="submission" date="2018-06" db="EMBL/GenBank/DDBJ databases">
        <title>Spirosoma sp. HMF3257 Genome sequencing and assembly.</title>
        <authorList>
            <person name="Kang H."/>
            <person name="Cha I."/>
            <person name="Kim H."/>
            <person name="Kang J."/>
            <person name="Joh K."/>
        </authorList>
    </citation>
    <scope>NUCLEOTIDE SEQUENCE [LARGE SCALE GENOMIC DNA]</scope>
    <source>
        <strain evidence="2 3">HMF3257</strain>
    </source>
</reference>
<protein>
    <recommendedName>
        <fullName evidence="1">Glycosyltransferase 2-like domain-containing protein</fullName>
    </recommendedName>
</protein>
<dbReference type="OrthoDB" id="6307329at2"/>
<dbReference type="AlphaFoldDB" id="A0A327NVK9"/>
<organism evidence="2 3">
    <name type="scientific">Spirosoma telluris</name>
    <dbReference type="NCBI Taxonomy" id="2183553"/>
    <lineage>
        <taxon>Bacteria</taxon>
        <taxon>Pseudomonadati</taxon>
        <taxon>Bacteroidota</taxon>
        <taxon>Cytophagia</taxon>
        <taxon>Cytophagales</taxon>
        <taxon>Cytophagaceae</taxon>
        <taxon>Spirosoma</taxon>
    </lineage>
</organism>
<dbReference type="PANTHER" id="PTHR22916:SF3">
    <property type="entry name" value="UDP-GLCNAC:BETAGAL BETA-1,3-N-ACETYLGLUCOSAMINYLTRANSFERASE-LIKE PROTEIN 1"/>
    <property type="match status" value="1"/>
</dbReference>
<gene>
    <name evidence="2" type="ORF">HMF3257_35190</name>
</gene>
<keyword evidence="3" id="KW-1185">Reference proteome</keyword>
<dbReference type="GO" id="GO:0016758">
    <property type="term" value="F:hexosyltransferase activity"/>
    <property type="evidence" value="ECO:0007669"/>
    <property type="project" value="UniProtKB-ARBA"/>
</dbReference>
<proteinExistence type="predicted"/>
<dbReference type="Gene3D" id="3.90.550.10">
    <property type="entry name" value="Spore Coat Polysaccharide Biosynthesis Protein SpsA, Chain A"/>
    <property type="match status" value="1"/>
</dbReference>
<comment type="caution">
    <text evidence="2">The sequence shown here is derived from an EMBL/GenBank/DDBJ whole genome shotgun (WGS) entry which is preliminary data.</text>
</comment>
<dbReference type="Pfam" id="PF00535">
    <property type="entry name" value="Glycos_transf_2"/>
    <property type="match status" value="1"/>
</dbReference>
<feature type="domain" description="Glycosyltransferase 2-like" evidence="1">
    <location>
        <begin position="3"/>
        <end position="161"/>
    </location>
</feature>
<evidence type="ECO:0000313" key="2">
    <source>
        <dbReference type="EMBL" id="RAI78036.1"/>
    </source>
</evidence>
<dbReference type="SUPFAM" id="SSF53448">
    <property type="entry name" value="Nucleotide-diphospho-sugar transferases"/>
    <property type="match status" value="1"/>
</dbReference>
<dbReference type="InterPro" id="IPR029044">
    <property type="entry name" value="Nucleotide-diphossugar_trans"/>
</dbReference>
<evidence type="ECO:0000259" key="1">
    <source>
        <dbReference type="Pfam" id="PF00535"/>
    </source>
</evidence>
<evidence type="ECO:0000313" key="3">
    <source>
        <dbReference type="Proteomes" id="UP000249016"/>
    </source>
</evidence>
<sequence length="291" mass="33889">MISILTITYNREEYLKIAINSVIAQSFRDFELIIVDDGSTDHTSTMVASYKDVRINYFYSNHIGQLSKIRNIALEKATGDIITFLDSDDSWHPDYLQEISTIYSKQQVTSVISNAFICNETEKKTLFHKSQLPGSKTNLLKHRLINHTPVLYPSCFSFKKSIGLRFNTNLKFGDTDLFLRILALGDSIISFRELVFIRKHDSNISEQKTVDSLFIQAYTEEFITLDYLKANKFIGEILYRKTYSTFLNRQADCFLLINMKSDAWLCYLRSFLKYPLHIKAFAKLFLLHRFL</sequence>
<dbReference type="Proteomes" id="UP000249016">
    <property type="component" value="Unassembled WGS sequence"/>
</dbReference>